<dbReference type="PROSITE" id="PS50115">
    <property type="entry name" value="ARFGAP"/>
    <property type="match status" value="1"/>
</dbReference>
<evidence type="ECO:0000256" key="3">
    <source>
        <dbReference type="ARBA" id="ARBA00022771"/>
    </source>
</evidence>
<dbReference type="SUPFAM" id="SSF57863">
    <property type="entry name" value="ArfGap/RecO-like zinc finger"/>
    <property type="match status" value="1"/>
</dbReference>
<sequence>MGSVTLTERVRILSKRPENRTCADCEQLGPTYVNCTIGSFVCTTCSGILRGLNPPHRIKSVGLSKFTLQEVEFMEQYGNENVEGKWMGKYDQRCGKKVSKDSPLYRTYLEDKYERKCWFDDAFKRTPKTEKVEEKQRPKNASRSNSGTYSTYSRDADSEIQLNRNDLYSASLGGDSGFSNDDFFADFDSVNWQTINDKESNKPSANCSNSLVEPFQSMSFSSGDDFRASKAAPSLPTPVIFSQQSFSANTMTPHSTQPVQNQMYSSPAQRNPFLDPQTTSLTTQNQTLSSQEIQHFHPQNVFASPHVQQTLMYHNQSSSPATSSADRYSALADLDASVKAEAMNARRAKLQKQVSVGQQIFGAAPSSANPFLNPKRQSSVQYSMPNQPIAPSCMFSSNPFSSGDPTNPFL</sequence>
<dbReference type="Gene3D" id="1.10.220.150">
    <property type="entry name" value="Arf GTPase activating protein"/>
    <property type="match status" value="1"/>
</dbReference>
<evidence type="ECO:0000256" key="1">
    <source>
        <dbReference type="ARBA" id="ARBA00022723"/>
    </source>
</evidence>
<organism evidence="8 9">
    <name type="scientific">Oikopleura dioica</name>
    <name type="common">Tunicate</name>
    <dbReference type="NCBI Taxonomy" id="34765"/>
    <lineage>
        <taxon>Eukaryota</taxon>
        <taxon>Metazoa</taxon>
        <taxon>Chordata</taxon>
        <taxon>Tunicata</taxon>
        <taxon>Appendicularia</taxon>
        <taxon>Copelata</taxon>
        <taxon>Oikopleuridae</taxon>
        <taxon>Oikopleura</taxon>
    </lineage>
</organism>
<proteinExistence type="predicted"/>
<accession>A0ABN7SG00</accession>
<feature type="domain" description="Arf-GAP" evidence="7">
    <location>
        <begin position="7"/>
        <end position="133"/>
    </location>
</feature>
<feature type="region of interest" description="Disordered" evidence="6">
    <location>
        <begin position="128"/>
        <end position="156"/>
    </location>
</feature>
<evidence type="ECO:0000259" key="7">
    <source>
        <dbReference type="PROSITE" id="PS50115"/>
    </source>
</evidence>
<dbReference type="PANTHER" id="PTHR46134:SF3">
    <property type="entry name" value="ARFGAP WITH FG REPEATS 1"/>
    <property type="match status" value="1"/>
</dbReference>
<dbReference type="CDD" id="cd08838">
    <property type="entry name" value="ArfGap_AGFG"/>
    <property type="match status" value="1"/>
</dbReference>
<keyword evidence="4" id="KW-0862">Zinc</keyword>
<evidence type="ECO:0000256" key="2">
    <source>
        <dbReference type="ARBA" id="ARBA00022737"/>
    </source>
</evidence>
<name>A0ABN7SG00_OIKDI</name>
<evidence type="ECO:0000256" key="5">
    <source>
        <dbReference type="PROSITE-ProRule" id="PRU00288"/>
    </source>
</evidence>
<keyword evidence="2" id="KW-0677">Repeat</keyword>
<protein>
    <submittedName>
        <fullName evidence="8">Oidioi.mRNA.OKI2018_I69.XSR.g14842.t1.cds</fullName>
    </submittedName>
</protein>
<dbReference type="PANTHER" id="PTHR46134">
    <property type="entry name" value="DRONGO, ISOFORM F"/>
    <property type="match status" value="1"/>
</dbReference>
<evidence type="ECO:0000313" key="8">
    <source>
        <dbReference type="EMBL" id="CAG5096912.1"/>
    </source>
</evidence>
<feature type="compositionally biased region" description="Polar residues" evidence="6">
    <location>
        <begin position="139"/>
        <end position="153"/>
    </location>
</feature>
<evidence type="ECO:0000256" key="4">
    <source>
        <dbReference type="ARBA" id="ARBA00022833"/>
    </source>
</evidence>
<dbReference type="InterPro" id="IPR037278">
    <property type="entry name" value="ARFGAP/RecO"/>
</dbReference>
<dbReference type="PRINTS" id="PR00405">
    <property type="entry name" value="REVINTRACTNG"/>
</dbReference>
<dbReference type="InterPro" id="IPR052248">
    <property type="entry name" value="Arf-GAP_FG-repeat_protein"/>
</dbReference>
<dbReference type="Proteomes" id="UP001158576">
    <property type="component" value="Chromosome XSR"/>
</dbReference>
<keyword evidence="1" id="KW-0479">Metal-binding</keyword>
<evidence type="ECO:0000313" key="9">
    <source>
        <dbReference type="Proteomes" id="UP001158576"/>
    </source>
</evidence>
<reference evidence="8 9" key="1">
    <citation type="submission" date="2021-04" db="EMBL/GenBank/DDBJ databases">
        <authorList>
            <person name="Bliznina A."/>
        </authorList>
    </citation>
    <scope>NUCLEOTIDE SEQUENCE [LARGE SCALE GENOMIC DNA]</scope>
</reference>
<keyword evidence="9" id="KW-1185">Reference proteome</keyword>
<dbReference type="SMART" id="SM00105">
    <property type="entry name" value="ArfGap"/>
    <property type="match status" value="1"/>
</dbReference>
<dbReference type="InterPro" id="IPR038508">
    <property type="entry name" value="ArfGAP_dom_sf"/>
</dbReference>
<feature type="compositionally biased region" description="Basic and acidic residues" evidence="6">
    <location>
        <begin position="128"/>
        <end position="137"/>
    </location>
</feature>
<gene>
    <name evidence="8" type="ORF">OKIOD_LOCUS6400</name>
</gene>
<evidence type="ECO:0000256" key="6">
    <source>
        <dbReference type="SAM" id="MobiDB-lite"/>
    </source>
</evidence>
<keyword evidence="3 5" id="KW-0863">Zinc-finger</keyword>
<dbReference type="InterPro" id="IPR001164">
    <property type="entry name" value="ArfGAP_dom"/>
</dbReference>
<dbReference type="EMBL" id="OU015569">
    <property type="protein sequence ID" value="CAG5096912.1"/>
    <property type="molecule type" value="Genomic_DNA"/>
</dbReference>
<dbReference type="Pfam" id="PF01412">
    <property type="entry name" value="ArfGap"/>
    <property type="match status" value="1"/>
</dbReference>